<dbReference type="Proteomes" id="UP000727407">
    <property type="component" value="Unassembled WGS sequence"/>
</dbReference>
<protein>
    <submittedName>
        <fullName evidence="1">Uncharacterized protein</fullName>
    </submittedName>
</protein>
<organism evidence="1 2">
    <name type="scientific">Clarias magur</name>
    <name type="common">Asian catfish</name>
    <name type="synonym">Macropteronotus magur</name>
    <dbReference type="NCBI Taxonomy" id="1594786"/>
    <lineage>
        <taxon>Eukaryota</taxon>
        <taxon>Metazoa</taxon>
        <taxon>Chordata</taxon>
        <taxon>Craniata</taxon>
        <taxon>Vertebrata</taxon>
        <taxon>Euteleostomi</taxon>
        <taxon>Actinopterygii</taxon>
        <taxon>Neopterygii</taxon>
        <taxon>Teleostei</taxon>
        <taxon>Ostariophysi</taxon>
        <taxon>Siluriformes</taxon>
        <taxon>Clariidae</taxon>
        <taxon>Clarias</taxon>
    </lineage>
</organism>
<keyword evidence="2" id="KW-1185">Reference proteome</keyword>
<dbReference type="AlphaFoldDB" id="A0A8J4XHK6"/>
<proteinExistence type="predicted"/>
<sequence>MMAEHHRLRHVVRRQIAAQTFHLIETAQTDPTREAVILQGSIIPTPFLTDLDRNSTFTCTLRQRKEKQQPATSTCQTVPRRKHTAEVAATLAGDNESGSATVVLQKHMTTHLRSLPRVPGEAMNLFFLTED</sequence>
<accession>A0A8J4XHK6</accession>
<evidence type="ECO:0000313" key="1">
    <source>
        <dbReference type="EMBL" id="KAF5910192.1"/>
    </source>
</evidence>
<reference evidence="1" key="1">
    <citation type="submission" date="2020-07" db="EMBL/GenBank/DDBJ databases">
        <title>Clarias magur genome sequencing, assembly and annotation.</title>
        <authorList>
            <person name="Kushwaha B."/>
            <person name="Kumar R."/>
            <person name="Das P."/>
            <person name="Joshi C.G."/>
            <person name="Kumar D."/>
            <person name="Nagpure N.S."/>
            <person name="Pandey M."/>
            <person name="Agarwal S."/>
            <person name="Srivastava S."/>
            <person name="Singh M."/>
            <person name="Sahoo L."/>
            <person name="Jayasankar P."/>
            <person name="Meher P.K."/>
            <person name="Koringa P.G."/>
            <person name="Iquebal M.A."/>
            <person name="Das S.P."/>
            <person name="Bit A."/>
            <person name="Patnaik S."/>
            <person name="Patel N."/>
            <person name="Shah T.M."/>
            <person name="Hinsu A."/>
            <person name="Jena J.K."/>
        </authorList>
    </citation>
    <scope>NUCLEOTIDE SEQUENCE</scope>
    <source>
        <strain evidence="1">CIFAMagur01</strain>
        <tissue evidence="1">Testis</tissue>
    </source>
</reference>
<comment type="caution">
    <text evidence="1">The sequence shown here is derived from an EMBL/GenBank/DDBJ whole genome shotgun (WGS) entry which is preliminary data.</text>
</comment>
<gene>
    <name evidence="1" type="ORF">DAT39_000242</name>
</gene>
<name>A0A8J4XHK6_CLAMG</name>
<evidence type="ECO:0000313" key="2">
    <source>
        <dbReference type="Proteomes" id="UP000727407"/>
    </source>
</evidence>
<dbReference type="EMBL" id="QNUK01000001">
    <property type="protein sequence ID" value="KAF5910192.1"/>
    <property type="molecule type" value="Genomic_DNA"/>
</dbReference>